<dbReference type="CDD" id="cd00882">
    <property type="entry name" value="Ras_like_GTPase"/>
    <property type="match status" value="1"/>
</dbReference>
<dbReference type="SMART" id="SM00147">
    <property type="entry name" value="RasGEF"/>
    <property type="match status" value="1"/>
</dbReference>
<feature type="domain" description="N-terminal Ras-GEF" evidence="5">
    <location>
        <begin position="481"/>
        <end position="606"/>
    </location>
</feature>
<dbReference type="AlphaFoldDB" id="A0A6G1I9P8"/>
<dbReference type="PROSITE" id="PS50009">
    <property type="entry name" value="RASGEF_CAT"/>
    <property type="match status" value="1"/>
</dbReference>
<dbReference type="InterPro" id="IPR000651">
    <property type="entry name" value="Ras-like_Gua-exchang_fac_N"/>
</dbReference>
<feature type="region of interest" description="Disordered" evidence="3">
    <location>
        <begin position="1"/>
        <end position="203"/>
    </location>
</feature>
<name>A0A6G1I9P8_9PEZI</name>
<evidence type="ECO:0000313" key="6">
    <source>
        <dbReference type="EMBL" id="KAF2404921.1"/>
    </source>
</evidence>
<evidence type="ECO:0000256" key="1">
    <source>
        <dbReference type="ARBA" id="ARBA00022658"/>
    </source>
</evidence>
<dbReference type="GO" id="GO:0005085">
    <property type="term" value="F:guanyl-nucleotide exchange factor activity"/>
    <property type="evidence" value="ECO:0007669"/>
    <property type="project" value="UniProtKB-KW"/>
</dbReference>
<feature type="domain" description="Ras-GEF" evidence="4">
    <location>
        <begin position="696"/>
        <end position="950"/>
    </location>
</feature>
<dbReference type="EMBL" id="ML996687">
    <property type="protein sequence ID" value="KAF2404921.1"/>
    <property type="molecule type" value="Genomic_DNA"/>
</dbReference>
<dbReference type="InterPro" id="IPR001895">
    <property type="entry name" value="RASGEF_cat_dom"/>
</dbReference>
<dbReference type="InterPro" id="IPR027417">
    <property type="entry name" value="P-loop_NTPase"/>
</dbReference>
<dbReference type="PANTHER" id="PTHR23113:SF348">
    <property type="entry name" value="GUANYL-NUCLEOTIDE EXCHANGE FACTOR RASGEF, PUTATIVE (AFU_ORTHOLOGUE AFUA_1G04700)-RELATED"/>
    <property type="match status" value="1"/>
</dbReference>
<dbReference type="GO" id="GO:0005886">
    <property type="term" value="C:plasma membrane"/>
    <property type="evidence" value="ECO:0007669"/>
    <property type="project" value="TreeGrafter"/>
</dbReference>
<dbReference type="OrthoDB" id="28357at2759"/>
<dbReference type="Pfam" id="PF00617">
    <property type="entry name" value="RasGEF"/>
    <property type="match status" value="1"/>
</dbReference>
<feature type="region of interest" description="Disordered" evidence="3">
    <location>
        <begin position="389"/>
        <end position="481"/>
    </location>
</feature>
<dbReference type="Gene3D" id="1.10.840.10">
    <property type="entry name" value="Ras guanine-nucleotide exchange factors catalytic domain"/>
    <property type="match status" value="1"/>
</dbReference>
<dbReference type="GO" id="GO:0007265">
    <property type="term" value="P:Ras protein signal transduction"/>
    <property type="evidence" value="ECO:0007669"/>
    <property type="project" value="TreeGrafter"/>
</dbReference>
<dbReference type="Gene3D" id="1.20.870.10">
    <property type="entry name" value="Son of sevenless (SoS) protein Chain: S domain 1"/>
    <property type="match status" value="1"/>
</dbReference>
<dbReference type="PROSITE" id="PS50212">
    <property type="entry name" value="RASGEF_NTER"/>
    <property type="match status" value="1"/>
</dbReference>
<evidence type="ECO:0000313" key="7">
    <source>
        <dbReference type="Proteomes" id="UP000799640"/>
    </source>
</evidence>
<dbReference type="InterPro" id="IPR023578">
    <property type="entry name" value="Ras_GEF_dom_sf"/>
</dbReference>
<dbReference type="PANTHER" id="PTHR23113">
    <property type="entry name" value="GUANINE NUCLEOTIDE EXCHANGE FACTOR"/>
    <property type="match status" value="1"/>
</dbReference>
<dbReference type="Gene3D" id="3.40.50.300">
    <property type="entry name" value="P-loop containing nucleotide triphosphate hydrolases"/>
    <property type="match status" value="1"/>
</dbReference>
<evidence type="ECO:0000256" key="2">
    <source>
        <dbReference type="PROSITE-ProRule" id="PRU00168"/>
    </source>
</evidence>
<dbReference type="InterPro" id="IPR008937">
    <property type="entry name" value="Ras-like_GEF"/>
</dbReference>
<feature type="compositionally biased region" description="Low complexity" evidence="3">
    <location>
        <begin position="44"/>
        <end position="54"/>
    </location>
</feature>
<feature type="compositionally biased region" description="Low complexity" evidence="3">
    <location>
        <begin position="68"/>
        <end position="82"/>
    </location>
</feature>
<organism evidence="6 7">
    <name type="scientific">Trichodelitschia bisporula</name>
    <dbReference type="NCBI Taxonomy" id="703511"/>
    <lineage>
        <taxon>Eukaryota</taxon>
        <taxon>Fungi</taxon>
        <taxon>Dikarya</taxon>
        <taxon>Ascomycota</taxon>
        <taxon>Pezizomycotina</taxon>
        <taxon>Dothideomycetes</taxon>
        <taxon>Dothideomycetes incertae sedis</taxon>
        <taxon>Phaeotrichales</taxon>
        <taxon>Phaeotrichaceae</taxon>
        <taxon>Trichodelitschia</taxon>
    </lineage>
</organism>
<feature type="compositionally biased region" description="Polar residues" evidence="3">
    <location>
        <begin position="138"/>
        <end position="176"/>
    </location>
</feature>
<proteinExistence type="predicted"/>
<keyword evidence="1 2" id="KW-0344">Guanine-nucleotide releasing factor</keyword>
<reference evidence="6" key="1">
    <citation type="journal article" date="2020" name="Stud. Mycol.">
        <title>101 Dothideomycetes genomes: a test case for predicting lifestyles and emergence of pathogens.</title>
        <authorList>
            <person name="Haridas S."/>
            <person name="Albert R."/>
            <person name="Binder M."/>
            <person name="Bloem J."/>
            <person name="Labutti K."/>
            <person name="Salamov A."/>
            <person name="Andreopoulos B."/>
            <person name="Baker S."/>
            <person name="Barry K."/>
            <person name="Bills G."/>
            <person name="Bluhm B."/>
            <person name="Cannon C."/>
            <person name="Castanera R."/>
            <person name="Culley D."/>
            <person name="Daum C."/>
            <person name="Ezra D."/>
            <person name="Gonzalez J."/>
            <person name="Henrissat B."/>
            <person name="Kuo A."/>
            <person name="Liang C."/>
            <person name="Lipzen A."/>
            <person name="Lutzoni F."/>
            <person name="Magnuson J."/>
            <person name="Mondo S."/>
            <person name="Nolan M."/>
            <person name="Ohm R."/>
            <person name="Pangilinan J."/>
            <person name="Park H.-J."/>
            <person name="Ramirez L."/>
            <person name="Alfaro M."/>
            <person name="Sun H."/>
            <person name="Tritt A."/>
            <person name="Yoshinaga Y."/>
            <person name="Zwiers L.-H."/>
            <person name="Turgeon B."/>
            <person name="Goodwin S."/>
            <person name="Spatafora J."/>
            <person name="Crous P."/>
            <person name="Grigoriev I."/>
        </authorList>
    </citation>
    <scope>NUCLEOTIDE SEQUENCE</scope>
    <source>
        <strain evidence="6">CBS 262.69</strain>
    </source>
</reference>
<dbReference type="SUPFAM" id="SSF48366">
    <property type="entry name" value="Ras GEF"/>
    <property type="match status" value="1"/>
</dbReference>
<dbReference type="InterPro" id="IPR036964">
    <property type="entry name" value="RASGEF_cat_dom_sf"/>
</dbReference>
<dbReference type="Pfam" id="PF00618">
    <property type="entry name" value="RasGEF_N"/>
    <property type="match status" value="1"/>
</dbReference>
<accession>A0A6G1I9P8</accession>
<evidence type="ECO:0000259" key="5">
    <source>
        <dbReference type="PROSITE" id="PS50212"/>
    </source>
</evidence>
<sequence length="966" mass="106014">MPVPDDASPGRHSRHASDASKSHRRDRTKSSQSYLQRPARRENPANAPRASHASPPLPPPHPNEPDSPHAAPLARLPPAAGATKSPRPRLKDRAHSAPLVPKAYLPGAEKTARSRNEDNAGADAGDDEGIADDPFFQRLSTSQTGTADDGQHSPTDSQGGSTDTEGPLSPTSTAATSAMKARPDSSAEPMSPLGPRSPMWPDNSARMEEINIAVLGGRSVGKTTFIQLAFDLRMPPPSRFSSRKMSIDGKTYLVRFVELGDDDYDLDTEQRIAWPSELDGISLSSIDGVFTLYDVMNKESLVNVPETLGGICRASLPLMLVACKCDFPPAHRHVDPAGVKKRARASLGDIEAYQTSQATPDSQKRCVAVLLRLIVAARARNHHAFAAARRRANSSAVHRISPRPQSYKHARANSEFSTKAMHRPSDDPYYPPPSPPRLGAKSKSSQHLPVADGPDRAAYDSAGSEPEAASDAEPARRVDKPASTEVGYSFDELVDKLLAQPMSKTDSKFASVFLALYRKFAAPSLLLDSIITRFDTLSITDSPKLNKSATKLRYLNILAQWLGLYPGDFAHPSTRRTMASFVSRLGGARLLAHAAEELANDLEFAIEDDDTEWAFSDRNRERHALLAAGSPPPKQPVPHPGVPVPVPRAPGLAPASSSSQTMLAAVAAAQRVARSLVPTPRLPLTKVQWHALVDVSDEIVSKELTRMDWALFSALRPRDLVRYVSVRGEARGRYRGLEHVQRMIDHFNHVAAWVANLVLLREKPKHRAVMLEKFMRVARELRRLNNYNSLGAVLAGLHSSAVHRLQASKDLVPVAAGRDFMKLEILMSATKSHAAYRLAWENTSGPRIPYIPLHKRDLVSAEEGNRTFIGLEDGGREEERWARGVVDPKARVNWRKFEVVGEVIVGIQRAQGVPYPQFKACEEVRVLVVETAVVRDEDWLWDRSLQLEPSGGGGKKRFPWSTGFYN</sequence>
<keyword evidence="7" id="KW-1185">Reference proteome</keyword>
<gene>
    <name evidence="6" type="ORF">EJ06DRAFT_4129</name>
</gene>
<dbReference type="CDD" id="cd06224">
    <property type="entry name" value="REM"/>
    <property type="match status" value="1"/>
</dbReference>
<evidence type="ECO:0000256" key="3">
    <source>
        <dbReference type="SAM" id="MobiDB-lite"/>
    </source>
</evidence>
<protein>
    <submittedName>
        <fullName evidence="6">Ras GEF</fullName>
    </submittedName>
</protein>
<dbReference type="SUPFAM" id="SSF52540">
    <property type="entry name" value="P-loop containing nucleoside triphosphate hydrolases"/>
    <property type="match status" value="1"/>
</dbReference>
<evidence type="ECO:0000259" key="4">
    <source>
        <dbReference type="PROSITE" id="PS50009"/>
    </source>
</evidence>
<feature type="compositionally biased region" description="Low complexity" evidence="3">
    <location>
        <begin position="460"/>
        <end position="472"/>
    </location>
</feature>
<dbReference type="Proteomes" id="UP000799640">
    <property type="component" value="Unassembled WGS sequence"/>
</dbReference>